<gene>
    <name evidence="2" type="ORF">QWZ14_07630</name>
</gene>
<feature type="transmembrane region" description="Helical" evidence="1">
    <location>
        <begin position="57"/>
        <end position="74"/>
    </location>
</feature>
<evidence type="ECO:0000313" key="2">
    <source>
        <dbReference type="EMBL" id="MDN3564236.1"/>
    </source>
</evidence>
<comment type="caution">
    <text evidence="2">The sequence shown here is derived from an EMBL/GenBank/DDBJ whole genome shotgun (WGS) entry which is preliminary data.</text>
</comment>
<accession>A0ABT8A3M9</accession>
<proteinExistence type="predicted"/>
<feature type="transmembrane region" description="Helical" evidence="1">
    <location>
        <begin position="7"/>
        <end position="25"/>
    </location>
</feature>
<keyword evidence="1" id="KW-0812">Transmembrane</keyword>
<dbReference type="Proteomes" id="UP001529369">
    <property type="component" value="Unassembled WGS sequence"/>
</dbReference>
<keyword evidence="1" id="KW-0472">Membrane</keyword>
<keyword evidence="3" id="KW-1185">Reference proteome</keyword>
<evidence type="ECO:0000313" key="3">
    <source>
        <dbReference type="Proteomes" id="UP001529369"/>
    </source>
</evidence>
<name>A0ABT8A3M9_9PROT</name>
<protein>
    <recommendedName>
        <fullName evidence="4">DoxX family protein</fullName>
    </recommendedName>
</protein>
<organism evidence="2 3">
    <name type="scientific">Paeniroseomonas aquatica</name>
    <dbReference type="NCBI Taxonomy" id="373043"/>
    <lineage>
        <taxon>Bacteria</taxon>
        <taxon>Pseudomonadati</taxon>
        <taxon>Pseudomonadota</taxon>
        <taxon>Alphaproteobacteria</taxon>
        <taxon>Acetobacterales</taxon>
        <taxon>Acetobacteraceae</taxon>
        <taxon>Paeniroseomonas</taxon>
    </lineage>
</organism>
<reference evidence="3" key="1">
    <citation type="journal article" date="2019" name="Int. J. Syst. Evol. Microbiol.">
        <title>The Global Catalogue of Microorganisms (GCM) 10K type strain sequencing project: providing services to taxonomists for standard genome sequencing and annotation.</title>
        <authorList>
            <consortium name="The Broad Institute Genomics Platform"/>
            <consortium name="The Broad Institute Genome Sequencing Center for Infectious Disease"/>
            <person name="Wu L."/>
            <person name="Ma J."/>
        </authorList>
    </citation>
    <scope>NUCLEOTIDE SEQUENCE [LARGE SCALE GENOMIC DNA]</scope>
    <source>
        <strain evidence="3">CECT 7131</strain>
    </source>
</reference>
<keyword evidence="1" id="KW-1133">Transmembrane helix</keyword>
<evidence type="ECO:0008006" key="4">
    <source>
        <dbReference type="Google" id="ProtNLM"/>
    </source>
</evidence>
<sequence>MARDRLSGLAVWAAAIWIAYEFLWYEQYKLTGNQGSIDGVFQPLANWFGIPAQEKPIRLGVAILEIIAAVLVLIPRTRIPGAALAFGLMSGAIFFHTIGPIGIDPYGDGGGLFKEACFTWAMAALILVLRREEARALLARAGVLPRPTAA</sequence>
<evidence type="ECO:0000256" key="1">
    <source>
        <dbReference type="SAM" id="Phobius"/>
    </source>
</evidence>
<dbReference type="EMBL" id="JAUFPN010000069">
    <property type="protein sequence ID" value="MDN3564236.1"/>
    <property type="molecule type" value="Genomic_DNA"/>
</dbReference>
<feature type="transmembrane region" description="Helical" evidence="1">
    <location>
        <begin position="81"/>
        <end position="99"/>
    </location>
</feature>
<dbReference type="RefSeq" id="WP_290316027.1">
    <property type="nucleotide sequence ID" value="NZ_JAUFPN010000069.1"/>
</dbReference>